<dbReference type="InterPro" id="IPR008023">
    <property type="entry name" value="DUF748"/>
</dbReference>
<dbReference type="PANTHER" id="PTHR30441:SF8">
    <property type="entry name" value="DUF748 DOMAIN-CONTAINING PROTEIN"/>
    <property type="match status" value="1"/>
</dbReference>
<dbReference type="Pfam" id="PF05359">
    <property type="entry name" value="DUF748"/>
    <property type="match status" value="1"/>
</dbReference>
<dbReference type="RefSeq" id="WP_110023551.1">
    <property type="nucleotide sequence ID" value="NZ_PDNZ01000005.1"/>
</dbReference>
<comment type="caution">
    <text evidence="2">The sequence shown here is derived from an EMBL/GenBank/DDBJ whole genome shotgun (WGS) entry which is preliminary data.</text>
</comment>
<reference evidence="3" key="1">
    <citation type="submission" date="2017-10" db="EMBL/GenBank/DDBJ databases">
        <authorList>
            <person name="Gaisin V.A."/>
            <person name="Rysina M.S."/>
            <person name="Grouzdev D.S."/>
        </authorList>
    </citation>
    <scope>NUCLEOTIDE SEQUENCE [LARGE SCALE GENOMIC DNA]</scope>
    <source>
        <strain evidence="3">V1</strain>
    </source>
</reference>
<dbReference type="AlphaFoldDB" id="A0A317T552"/>
<evidence type="ECO:0008006" key="4">
    <source>
        <dbReference type="Google" id="ProtNLM"/>
    </source>
</evidence>
<evidence type="ECO:0000313" key="2">
    <source>
        <dbReference type="EMBL" id="PWW81879.1"/>
    </source>
</evidence>
<name>A0A317T552_9CHLB</name>
<dbReference type="Proteomes" id="UP000246278">
    <property type="component" value="Unassembled WGS sequence"/>
</dbReference>
<dbReference type="PANTHER" id="PTHR30441">
    <property type="entry name" value="DUF748 DOMAIN-CONTAINING PROTEIN"/>
    <property type="match status" value="1"/>
</dbReference>
<dbReference type="EMBL" id="PDNZ01000005">
    <property type="protein sequence ID" value="PWW81879.1"/>
    <property type="molecule type" value="Genomic_DNA"/>
</dbReference>
<dbReference type="InterPro" id="IPR052894">
    <property type="entry name" value="AsmA-related"/>
</dbReference>
<dbReference type="OrthoDB" id="596403at2"/>
<sequence>MRKFLKFFLVLLVLFAGLISVFLQVLKPRLSDFTKEVLNNFLEAKVDYRGADISLFRAFPGVSITFHDLQVTTKSAESSDTLGTADRFSVAFDPLSVFSGELKVHSLRIERPKITVEMDGAGNNNWDIFSQAAARQDAQNTADFAFSLRDFKIKDGIIAFYDGANGNSVLVDGLNHEMKGRLSSGLSTLVTNNTVKSLSVAVGGVSRLQDVKASFGAEIVADLEKKKFILKDNRLVLNDLGLMFSGAVSLFENAIDTDLDFKAEKATLKEFLSLVPVVYERNYEKIDAEGVISLSGHVKGLYKDNQLPAFRLDLEVSNGNFGYKDVPIRVEEVDFKGGIENPGGSADKTVLFVPEFNLKVNGRPVIMTLGVSTPFSDPFFDMAIDGSIDLADVQRIFRIKDMDLTGDIRSDIVVKGRLSAFNAGVSGSGAAEAYGSVTAKGITIASEKFTPDVAISSAQLNLSPGYLDLVELRMKTGKSDFAANGRLENYIAYIMKKGKLTGTADVRSTFVQLDEFRNLQEEKMAVMLPDNLSMKINGTFDRVRFDDMLFEGVNGSIVLEEEKLDFNDINAETLGGKVSINGFYNTKGGKTDTDFSISATEMNIVRSYESLELLEKVAPVAEYAKGDVSAKLTMRSHLDDDLKPVPESISGKGRVETKGLLVEDFPPIRKLALLLDVDALDTLRIPETAVDFAIDKGFVETAPFSFRVNDIRLHASGVTGFDKSLDWKIGLEIPRKYIGKAGSKTIAGLLEKLPSESMEISLPDTVVVDAVLKGSVKEPEIELDLGKTSKRIAARLKERMRQTIADELRGRFLPEQEGDIAVGDSGNVADILEKTAGDILFNRKGARKDTADTPEKEEGTLPSFIENIFAPSKKMPHGQETARGTSITADSTEKSGGSDEPGDTIGVNIGVDSVEGKKSIIELFQ</sequence>
<dbReference type="GO" id="GO:0005886">
    <property type="term" value="C:plasma membrane"/>
    <property type="evidence" value="ECO:0007669"/>
    <property type="project" value="TreeGrafter"/>
</dbReference>
<accession>A0A317T552</accession>
<protein>
    <recommendedName>
        <fullName evidence="4">AsmA family protein</fullName>
    </recommendedName>
</protein>
<organism evidence="2 3">
    <name type="scientific">Prosthecochloris marina</name>
    <dbReference type="NCBI Taxonomy" id="2017681"/>
    <lineage>
        <taxon>Bacteria</taxon>
        <taxon>Pseudomonadati</taxon>
        <taxon>Chlorobiota</taxon>
        <taxon>Chlorobiia</taxon>
        <taxon>Chlorobiales</taxon>
        <taxon>Chlorobiaceae</taxon>
        <taxon>Prosthecochloris</taxon>
    </lineage>
</organism>
<proteinExistence type="predicted"/>
<feature type="region of interest" description="Disordered" evidence="1">
    <location>
        <begin position="872"/>
        <end position="911"/>
    </location>
</feature>
<evidence type="ECO:0000256" key="1">
    <source>
        <dbReference type="SAM" id="MobiDB-lite"/>
    </source>
</evidence>
<keyword evidence="3" id="KW-1185">Reference proteome</keyword>
<dbReference type="GO" id="GO:0090313">
    <property type="term" value="P:regulation of protein targeting to membrane"/>
    <property type="evidence" value="ECO:0007669"/>
    <property type="project" value="TreeGrafter"/>
</dbReference>
<gene>
    <name evidence="2" type="ORF">CR164_08670</name>
</gene>
<evidence type="ECO:0000313" key="3">
    <source>
        <dbReference type="Proteomes" id="UP000246278"/>
    </source>
</evidence>